<proteinExistence type="predicted"/>
<dbReference type="PANTHER" id="PTHR23505">
    <property type="entry name" value="SPINSTER"/>
    <property type="match status" value="1"/>
</dbReference>
<dbReference type="CDD" id="cd17328">
    <property type="entry name" value="MFS_spinster_like"/>
    <property type="match status" value="1"/>
</dbReference>
<keyword evidence="4 6" id="KW-1133">Transmembrane helix</keyword>
<dbReference type="InterPro" id="IPR036259">
    <property type="entry name" value="MFS_trans_sf"/>
</dbReference>
<keyword evidence="3 6" id="KW-0812">Transmembrane</keyword>
<gene>
    <name evidence="8" type="ORF">FHS92_003091</name>
</gene>
<evidence type="ECO:0000313" key="8">
    <source>
        <dbReference type="EMBL" id="MBB6125330.1"/>
    </source>
</evidence>
<dbReference type="AlphaFoldDB" id="A0A841J3Q7"/>
<dbReference type="Gene3D" id="1.20.1250.20">
    <property type="entry name" value="MFS general substrate transporter like domains"/>
    <property type="match status" value="2"/>
</dbReference>
<comment type="subcellular location">
    <subcellularLocation>
        <location evidence="1">Membrane</location>
        <topology evidence="1">Multi-pass membrane protein</topology>
    </subcellularLocation>
</comment>
<dbReference type="EMBL" id="JACIJP010000006">
    <property type="protein sequence ID" value="MBB6125330.1"/>
    <property type="molecule type" value="Genomic_DNA"/>
</dbReference>
<feature type="transmembrane region" description="Helical" evidence="6">
    <location>
        <begin position="203"/>
        <end position="225"/>
    </location>
</feature>
<keyword evidence="5 6" id="KW-0472">Membrane</keyword>
<dbReference type="Pfam" id="PF07690">
    <property type="entry name" value="MFS_1"/>
    <property type="match status" value="1"/>
</dbReference>
<evidence type="ECO:0000256" key="2">
    <source>
        <dbReference type="ARBA" id="ARBA00022448"/>
    </source>
</evidence>
<feature type="transmembrane region" description="Helical" evidence="6">
    <location>
        <begin position="161"/>
        <end position="183"/>
    </location>
</feature>
<evidence type="ECO:0000256" key="6">
    <source>
        <dbReference type="SAM" id="Phobius"/>
    </source>
</evidence>
<evidence type="ECO:0000259" key="7">
    <source>
        <dbReference type="PROSITE" id="PS50850"/>
    </source>
</evidence>
<feature type="transmembrane region" description="Helical" evidence="6">
    <location>
        <begin position="127"/>
        <end position="149"/>
    </location>
</feature>
<sequence length="458" mass="48685">MANRSIPSVTDAIPEGRAPAALEEMEYKPVRAWISIAILLIFSLFSFLDRQLIALMVDPIKADLGLNDTELGLLQGMAFALCYAVAGLPIGWAVDRYPRRIILFAGLAIWSASAAACGLARSFWQLFFFRTLVGAGEATLSPAAVSLISDLFPRDKIGAPLGVYSAGYYIGSGAALAIGGWLVVTFTAMGSISLPYLGVIAPWQATFMAAGAPGILVAFLAFAMYDPKDYRKISRQPETQSVIALLRISMRGRWTATNFGFLAFGAATLANYAVAAWTPAYMMRVFGWQASDVGWIFGLVVVCSGASGALLGGMLLDRLFRAGRKDACYLLGAVVTALALPCLVTAYFVSSPTVLIVLLCMALSLLGMVTPCCWSTWQWVAPPSTRGQVTALFVLISALMGTGLGPVLVGAITDHVFGNELMVGYSIAAVAAITLPVMILAFLLGRPSLRAVVTMSLE</sequence>
<evidence type="ECO:0000256" key="4">
    <source>
        <dbReference type="ARBA" id="ARBA00022989"/>
    </source>
</evidence>
<keyword evidence="9" id="KW-1185">Reference proteome</keyword>
<feature type="transmembrane region" description="Helical" evidence="6">
    <location>
        <begin position="295"/>
        <end position="316"/>
    </location>
</feature>
<dbReference type="InterPro" id="IPR011701">
    <property type="entry name" value="MFS"/>
</dbReference>
<reference evidence="8 9" key="1">
    <citation type="submission" date="2020-08" db="EMBL/GenBank/DDBJ databases">
        <title>Genomic Encyclopedia of Type Strains, Phase IV (KMG-IV): sequencing the most valuable type-strain genomes for metagenomic binning, comparative biology and taxonomic classification.</title>
        <authorList>
            <person name="Goeker M."/>
        </authorList>
    </citation>
    <scope>NUCLEOTIDE SEQUENCE [LARGE SCALE GENOMIC DNA]</scope>
    <source>
        <strain evidence="8 9">DSM 102255</strain>
    </source>
</reference>
<feature type="transmembrane region" description="Helical" evidence="6">
    <location>
        <begin position="32"/>
        <end position="53"/>
    </location>
</feature>
<dbReference type="RefSeq" id="WP_184081627.1">
    <property type="nucleotide sequence ID" value="NZ_JACIJP010000006.1"/>
</dbReference>
<evidence type="ECO:0000256" key="1">
    <source>
        <dbReference type="ARBA" id="ARBA00004141"/>
    </source>
</evidence>
<comment type="caution">
    <text evidence="8">The sequence shown here is derived from an EMBL/GenBank/DDBJ whole genome shotgun (WGS) entry which is preliminary data.</text>
</comment>
<dbReference type="InterPro" id="IPR020846">
    <property type="entry name" value="MFS_dom"/>
</dbReference>
<feature type="transmembrane region" description="Helical" evidence="6">
    <location>
        <begin position="256"/>
        <end position="275"/>
    </location>
</feature>
<evidence type="ECO:0000256" key="3">
    <source>
        <dbReference type="ARBA" id="ARBA00022692"/>
    </source>
</evidence>
<keyword evidence="2" id="KW-0813">Transport</keyword>
<dbReference type="PROSITE" id="PS50850">
    <property type="entry name" value="MFS"/>
    <property type="match status" value="1"/>
</dbReference>
<organism evidence="8 9">
    <name type="scientific">Sphingobium subterraneum</name>
    <dbReference type="NCBI Taxonomy" id="627688"/>
    <lineage>
        <taxon>Bacteria</taxon>
        <taxon>Pseudomonadati</taxon>
        <taxon>Pseudomonadota</taxon>
        <taxon>Alphaproteobacteria</taxon>
        <taxon>Sphingomonadales</taxon>
        <taxon>Sphingomonadaceae</taxon>
        <taxon>Sphingobium</taxon>
    </lineage>
</organism>
<feature type="domain" description="Major facilitator superfamily (MFS) profile" evidence="7">
    <location>
        <begin position="35"/>
        <end position="449"/>
    </location>
</feature>
<feature type="transmembrane region" description="Helical" evidence="6">
    <location>
        <begin position="328"/>
        <end position="349"/>
    </location>
</feature>
<evidence type="ECO:0000313" key="9">
    <source>
        <dbReference type="Proteomes" id="UP000552700"/>
    </source>
</evidence>
<feature type="transmembrane region" description="Helical" evidence="6">
    <location>
        <begin position="389"/>
        <end position="412"/>
    </location>
</feature>
<protein>
    <submittedName>
        <fullName evidence="8">MFS family permease</fullName>
    </submittedName>
</protein>
<feature type="transmembrane region" description="Helical" evidence="6">
    <location>
        <begin position="101"/>
        <end position="121"/>
    </location>
</feature>
<dbReference type="GO" id="GO:0022857">
    <property type="term" value="F:transmembrane transporter activity"/>
    <property type="evidence" value="ECO:0007669"/>
    <property type="project" value="InterPro"/>
</dbReference>
<feature type="transmembrane region" description="Helical" evidence="6">
    <location>
        <begin position="424"/>
        <end position="445"/>
    </location>
</feature>
<feature type="transmembrane region" description="Helical" evidence="6">
    <location>
        <begin position="355"/>
        <end position="377"/>
    </location>
</feature>
<dbReference type="InterPro" id="IPR044770">
    <property type="entry name" value="MFS_spinster-like"/>
</dbReference>
<dbReference type="PANTHER" id="PTHR23505:SF79">
    <property type="entry name" value="PROTEIN SPINSTER"/>
    <property type="match status" value="1"/>
</dbReference>
<feature type="transmembrane region" description="Helical" evidence="6">
    <location>
        <begin position="73"/>
        <end position="94"/>
    </location>
</feature>
<dbReference type="GO" id="GO:0016020">
    <property type="term" value="C:membrane"/>
    <property type="evidence" value="ECO:0007669"/>
    <property type="project" value="UniProtKB-SubCell"/>
</dbReference>
<accession>A0A841J3Q7</accession>
<dbReference type="Proteomes" id="UP000552700">
    <property type="component" value="Unassembled WGS sequence"/>
</dbReference>
<name>A0A841J3Q7_9SPHN</name>
<evidence type="ECO:0000256" key="5">
    <source>
        <dbReference type="ARBA" id="ARBA00023136"/>
    </source>
</evidence>
<dbReference type="SUPFAM" id="SSF103473">
    <property type="entry name" value="MFS general substrate transporter"/>
    <property type="match status" value="1"/>
</dbReference>